<evidence type="ECO:0000256" key="1">
    <source>
        <dbReference type="SAM" id="MobiDB-lite"/>
    </source>
</evidence>
<sequence length="102" mass="11655">MDTSKRSEVLKMEQQEKETAPAKPVTSQEEKEEVKCGDFTIDLEAGLLPHEVSEKGSTFKQYRDAFVGFIEELVIIIVIVLLLYFLTMIGLFYVMAMTKVLF</sequence>
<evidence type="ECO:0000313" key="4">
    <source>
        <dbReference type="Proteomes" id="UP001162090"/>
    </source>
</evidence>
<gene>
    <name evidence="3" type="primary">SUVC02G3980</name>
    <name evidence="3" type="ORF">SUVC_02G3980</name>
</gene>
<keyword evidence="2" id="KW-1133">Transmembrane helix</keyword>
<protein>
    <submittedName>
        <fullName evidence="3">Uncharacterized protein</fullName>
    </submittedName>
</protein>
<dbReference type="AlphaFoldDB" id="A0AA35JBI9"/>
<organism evidence="3 4">
    <name type="scientific">Saccharomyces uvarum</name>
    <name type="common">Yeast</name>
    <name type="synonym">Saccharomyces bayanus var. uvarum</name>
    <dbReference type="NCBI Taxonomy" id="230603"/>
    <lineage>
        <taxon>Eukaryota</taxon>
        <taxon>Fungi</taxon>
        <taxon>Dikarya</taxon>
        <taxon>Ascomycota</taxon>
        <taxon>Saccharomycotina</taxon>
        <taxon>Saccharomycetes</taxon>
        <taxon>Saccharomycetales</taxon>
        <taxon>Saccharomycetaceae</taxon>
        <taxon>Saccharomyces</taxon>
    </lineage>
</organism>
<feature type="transmembrane region" description="Helical" evidence="2">
    <location>
        <begin position="73"/>
        <end position="96"/>
    </location>
</feature>
<reference evidence="3" key="1">
    <citation type="submission" date="2022-10" db="EMBL/GenBank/DDBJ databases">
        <authorList>
            <person name="Byrne P K."/>
        </authorList>
    </citation>
    <scope>NUCLEOTIDE SEQUENCE</scope>
    <source>
        <strain evidence="3">CBS7001</strain>
    </source>
</reference>
<dbReference type="EMBL" id="OX365913">
    <property type="protein sequence ID" value="CAI4055937.1"/>
    <property type="molecule type" value="Genomic_DNA"/>
</dbReference>
<feature type="compositionally biased region" description="Basic and acidic residues" evidence="1">
    <location>
        <begin position="1"/>
        <end position="20"/>
    </location>
</feature>
<accession>A0AA35JBI9</accession>
<dbReference type="Proteomes" id="UP001162090">
    <property type="component" value="Chromosome 2"/>
</dbReference>
<evidence type="ECO:0000256" key="2">
    <source>
        <dbReference type="SAM" id="Phobius"/>
    </source>
</evidence>
<name>A0AA35JBI9_SACUV</name>
<evidence type="ECO:0000313" key="3">
    <source>
        <dbReference type="EMBL" id="CAI4055937.1"/>
    </source>
</evidence>
<feature type="region of interest" description="Disordered" evidence="1">
    <location>
        <begin position="1"/>
        <end position="31"/>
    </location>
</feature>
<keyword evidence="2" id="KW-0812">Transmembrane</keyword>
<proteinExistence type="predicted"/>
<keyword evidence="2" id="KW-0472">Membrane</keyword>